<keyword evidence="4" id="KW-1185">Reference proteome</keyword>
<dbReference type="Pfam" id="PF00892">
    <property type="entry name" value="EamA"/>
    <property type="match status" value="2"/>
</dbReference>
<feature type="transmembrane region" description="Helical" evidence="1">
    <location>
        <begin position="94"/>
        <end position="115"/>
    </location>
</feature>
<feature type="transmembrane region" description="Helical" evidence="1">
    <location>
        <begin position="12"/>
        <end position="31"/>
    </location>
</feature>
<accession>A0ABU1WJU7</accession>
<evidence type="ECO:0000256" key="1">
    <source>
        <dbReference type="SAM" id="Phobius"/>
    </source>
</evidence>
<dbReference type="EMBL" id="JAVDWU010000002">
    <property type="protein sequence ID" value="MDR7149554.1"/>
    <property type="molecule type" value="Genomic_DNA"/>
</dbReference>
<organism evidence="3 4">
    <name type="scientific">Hydrogenophaga palleronii</name>
    <dbReference type="NCBI Taxonomy" id="65655"/>
    <lineage>
        <taxon>Bacteria</taxon>
        <taxon>Pseudomonadati</taxon>
        <taxon>Pseudomonadota</taxon>
        <taxon>Betaproteobacteria</taxon>
        <taxon>Burkholderiales</taxon>
        <taxon>Comamonadaceae</taxon>
        <taxon>Hydrogenophaga</taxon>
    </lineage>
</organism>
<keyword evidence="1" id="KW-1133">Transmembrane helix</keyword>
<feature type="transmembrane region" description="Helical" evidence="1">
    <location>
        <begin position="214"/>
        <end position="237"/>
    </location>
</feature>
<feature type="transmembrane region" description="Helical" evidence="1">
    <location>
        <begin position="121"/>
        <end position="140"/>
    </location>
</feature>
<protein>
    <submittedName>
        <fullName evidence="3">Drug/metabolite transporter (DMT)-like permease</fullName>
    </submittedName>
</protein>
<dbReference type="PANTHER" id="PTHR22911:SF135">
    <property type="entry name" value="BLR4310 PROTEIN"/>
    <property type="match status" value="1"/>
</dbReference>
<feature type="domain" description="EamA" evidence="2">
    <location>
        <begin position="183"/>
        <end position="313"/>
    </location>
</feature>
<dbReference type="InterPro" id="IPR000620">
    <property type="entry name" value="EamA_dom"/>
</dbReference>
<dbReference type="RefSeq" id="WP_310313696.1">
    <property type="nucleotide sequence ID" value="NZ_JAVDWU010000002.1"/>
</dbReference>
<feature type="transmembrane region" description="Helical" evidence="1">
    <location>
        <begin position="243"/>
        <end position="268"/>
    </location>
</feature>
<keyword evidence="1" id="KW-0812">Transmembrane</keyword>
<name>A0ABU1WJU7_9BURK</name>
<dbReference type="InterPro" id="IPR037185">
    <property type="entry name" value="EmrE-like"/>
</dbReference>
<evidence type="ECO:0000313" key="3">
    <source>
        <dbReference type="EMBL" id="MDR7149554.1"/>
    </source>
</evidence>
<feature type="transmembrane region" description="Helical" evidence="1">
    <location>
        <begin position="149"/>
        <end position="168"/>
    </location>
</feature>
<sequence length="336" mass="36150">MPFRALNRLTHSQAVILMLAVTLMWSIAGVVTRQLESAARFEITFWRSAFTALSLLVILPVWRHFDRSEGLLAQETPGAGWLERHWGVPKGSKAFWVSGVCWSVMFTAFMLALTFTSVANVLVIMSVGPLFTALVARVFIGQRLAVRTWLAIVVAGLGIVYMYGSQFLEATAEPGIDTSNLVLGSLIALCVPMAAAVNWTVVQRGQTHGEKIDLVPSVLLGAVISSLVTLPLALPIVATGTDIAWLALLGLVQLAIPCALCVVCARVLKAPEVSLLALLEVIFGILLAWLWAHEAPGTEVLLGGSAVIAALVVNELLGWWSRAGTPRIQTVDKLPQ</sequence>
<reference evidence="3 4" key="1">
    <citation type="submission" date="2023-07" db="EMBL/GenBank/DDBJ databases">
        <title>Sorghum-associated microbial communities from plants grown in Nebraska, USA.</title>
        <authorList>
            <person name="Schachtman D."/>
        </authorList>
    </citation>
    <scope>NUCLEOTIDE SEQUENCE [LARGE SCALE GENOMIC DNA]</scope>
    <source>
        <strain evidence="3 4">4249</strain>
    </source>
</reference>
<evidence type="ECO:0000313" key="4">
    <source>
        <dbReference type="Proteomes" id="UP001265700"/>
    </source>
</evidence>
<feature type="transmembrane region" description="Helical" evidence="1">
    <location>
        <begin position="180"/>
        <end position="202"/>
    </location>
</feature>
<dbReference type="Proteomes" id="UP001265700">
    <property type="component" value="Unassembled WGS sequence"/>
</dbReference>
<dbReference type="SUPFAM" id="SSF103481">
    <property type="entry name" value="Multidrug resistance efflux transporter EmrE"/>
    <property type="match status" value="2"/>
</dbReference>
<gene>
    <name evidence="3" type="ORF">J2W49_001503</name>
</gene>
<feature type="transmembrane region" description="Helical" evidence="1">
    <location>
        <begin position="43"/>
        <end position="62"/>
    </location>
</feature>
<feature type="transmembrane region" description="Helical" evidence="1">
    <location>
        <begin position="298"/>
        <end position="320"/>
    </location>
</feature>
<comment type="caution">
    <text evidence="3">The sequence shown here is derived from an EMBL/GenBank/DDBJ whole genome shotgun (WGS) entry which is preliminary data.</text>
</comment>
<evidence type="ECO:0000259" key="2">
    <source>
        <dbReference type="Pfam" id="PF00892"/>
    </source>
</evidence>
<dbReference type="PANTHER" id="PTHR22911">
    <property type="entry name" value="ACYL-MALONYL CONDENSING ENZYME-RELATED"/>
    <property type="match status" value="1"/>
</dbReference>
<keyword evidence="1" id="KW-0472">Membrane</keyword>
<proteinExistence type="predicted"/>
<feature type="transmembrane region" description="Helical" evidence="1">
    <location>
        <begin position="275"/>
        <end position="292"/>
    </location>
</feature>
<feature type="domain" description="EamA" evidence="2">
    <location>
        <begin position="14"/>
        <end position="163"/>
    </location>
</feature>